<dbReference type="InterPro" id="IPR033753">
    <property type="entry name" value="GCV_H/Fam206"/>
</dbReference>
<reference evidence="2" key="1">
    <citation type="submission" date="2016-04" db="EMBL/GenBank/DDBJ databases">
        <authorList>
            <person name="Chen L."/>
            <person name="Zhuang W."/>
            <person name="Wang G."/>
        </authorList>
    </citation>
    <scope>NUCLEOTIDE SEQUENCE [LARGE SCALE GENOMIC DNA]</scope>
    <source>
        <strain evidence="2">17621</strain>
    </source>
</reference>
<dbReference type="InterPro" id="IPR011053">
    <property type="entry name" value="Single_hybrid_motif"/>
</dbReference>
<evidence type="ECO:0008006" key="3">
    <source>
        <dbReference type="Google" id="ProtNLM"/>
    </source>
</evidence>
<name>A0A1V9F8H1_9BACT</name>
<dbReference type="EMBL" id="LVXG01000003">
    <property type="protein sequence ID" value="OQP54537.1"/>
    <property type="molecule type" value="Genomic_DNA"/>
</dbReference>
<organism evidence="1 2">
    <name type="scientific">Niastella yeongjuensis</name>
    <dbReference type="NCBI Taxonomy" id="354355"/>
    <lineage>
        <taxon>Bacteria</taxon>
        <taxon>Pseudomonadati</taxon>
        <taxon>Bacteroidota</taxon>
        <taxon>Chitinophagia</taxon>
        <taxon>Chitinophagales</taxon>
        <taxon>Chitinophagaceae</taxon>
        <taxon>Niastella</taxon>
    </lineage>
</organism>
<dbReference type="Gene3D" id="2.40.50.100">
    <property type="match status" value="1"/>
</dbReference>
<accession>A0A1V9F8H1</accession>
<dbReference type="Pfam" id="PF01597">
    <property type="entry name" value="GCV_H"/>
    <property type="match status" value="1"/>
</dbReference>
<dbReference type="Proteomes" id="UP000192610">
    <property type="component" value="Unassembled WGS sequence"/>
</dbReference>
<evidence type="ECO:0000313" key="2">
    <source>
        <dbReference type="Proteomes" id="UP000192610"/>
    </source>
</evidence>
<protein>
    <recommendedName>
        <fullName evidence="3">Lipoyl-binding domain-containing protein</fullName>
    </recommendedName>
</protein>
<proteinExistence type="predicted"/>
<keyword evidence="2" id="KW-1185">Reference proteome</keyword>
<comment type="caution">
    <text evidence="1">The sequence shown here is derived from an EMBL/GenBank/DDBJ whole genome shotgun (WGS) entry which is preliminary data.</text>
</comment>
<dbReference type="SUPFAM" id="SSF51230">
    <property type="entry name" value="Single hybrid motif"/>
    <property type="match status" value="1"/>
</dbReference>
<sequence>MTKQGEVICSIHFDDYQIQVHMPVDGKIISINDLLRTKEKDVLLQQPENNGWIVLVVPSRMYDKAGLLSLENYKK</sequence>
<dbReference type="STRING" id="354355.SAMN05660816_01802"/>
<dbReference type="OrthoDB" id="667483at2"/>
<evidence type="ECO:0000313" key="1">
    <source>
        <dbReference type="EMBL" id="OQP54537.1"/>
    </source>
</evidence>
<gene>
    <name evidence="1" type="ORF">A4H97_21445</name>
</gene>
<dbReference type="AlphaFoldDB" id="A0A1V9F8H1"/>